<comment type="function">
    <text evidence="16">Component of an histone acetyltransferase complex.</text>
</comment>
<dbReference type="PANTHER" id="PTHR10333">
    <property type="entry name" value="INHIBITOR OF GROWTH PROTEIN"/>
    <property type="match status" value="1"/>
</dbReference>
<feature type="binding site" evidence="14">
    <location>
        <position position="384"/>
    </location>
    <ligand>
        <name>Zn(2+)</name>
        <dbReference type="ChEBI" id="CHEBI:29105"/>
        <label>2</label>
    </ligand>
</feature>
<feature type="binding site" evidence="14">
    <location>
        <position position="354"/>
    </location>
    <ligand>
        <name>Zn(2+)</name>
        <dbReference type="ChEBI" id="CHEBI:29105"/>
        <label>2</label>
    </ligand>
</feature>
<dbReference type="GO" id="GO:0035267">
    <property type="term" value="C:NuA4 histone acetyltransferase complex"/>
    <property type="evidence" value="ECO:0007669"/>
    <property type="project" value="TreeGrafter"/>
</dbReference>
<comment type="subunit">
    <text evidence="16">Component of an histone acetyltransferase complex. Interacts with H3K4me3 and to a lesser extent with H3K4me2.</text>
</comment>
<dbReference type="CDD" id="cd15505">
    <property type="entry name" value="PHD_ING"/>
    <property type="match status" value="1"/>
</dbReference>
<evidence type="ECO:0000313" key="20">
    <source>
        <dbReference type="Proteomes" id="UP001166286"/>
    </source>
</evidence>
<feature type="compositionally biased region" description="Acidic residues" evidence="17">
    <location>
        <begin position="310"/>
        <end position="335"/>
    </location>
</feature>
<proteinExistence type="inferred from homology"/>
<evidence type="ECO:0000256" key="8">
    <source>
        <dbReference type="ARBA" id="ARBA00023204"/>
    </source>
</evidence>
<evidence type="ECO:0000256" key="7">
    <source>
        <dbReference type="ARBA" id="ARBA00022853"/>
    </source>
</evidence>
<feature type="region of interest" description="Disordered" evidence="17">
    <location>
        <begin position="226"/>
        <end position="336"/>
    </location>
</feature>
<feature type="binding site" evidence="14">
    <location>
        <position position="381"/>
    </location>
    <ligand>
        <name>Zn(2+)</name>
        <dbReference type="ChEBI" id="CHEBI:29105"/>
        <label>2</label>
    </ligand>
</feature>
<dbReference type="GO" id="GO:0006325">
    <property type="term" value="P:chromatin organization"/>
    <property type="evidence" value="ECO:0007669"/>
    <property type="project" value="UniProtKB-KW"/>
</dbReference>
<evidence type="ECO:0000313" key="19">
    <source>
        <dbReference type="EMBL" id="KAK0508878.1"/>
    </source>
</evidence>
<reference evidence="19" key="1">
    <citation type="submission" date="2023-03" db="EMBL/GenBank/DDBJ databases">
        <title>Complete genome of Cladonia borealis.</title>
        <authorList>
            <person name="Park H."/>
        </authorList>
    </citation>
    <scope>NUCLEOTIDE SEQUENCE</scope>
    <source>
        <strain evidence="19">ANT050790</strain>
    </source>
</reference>
<keyword evidence="9 16" id="KW-0539">Nucleus</keyword>
<sequence>MNQVEDAASVLEQFQQDVSNLPGEIHHLYEEIQAKDRIIQDCRNTIASRDSSIQKWIRMNGAGQPNPKQEAYCKIIRENYEKAEKIQAEKIAMAEKAALLFDRQVKRLDFKIRDLQNEGAIQPDPQLPSLLHNASITTRLPPLPTNQSPSIPLHPLSGNIGPSTTIANNPIARLVQPSARQPSPLITALPPSAAAQQAVHLSALRNNNRSPSTDPSKRRRLNAHHLSIPATSSSLRQSSLGPGTPKASDLATSRGSSAGPSRPSNNKKPSARNPAPPHQRIGQLNSTATKKNTTRRRGGNKKSGTPVSTGEDDSAAGDENDEDVEMEDAEDEGDGDDKKYCVCQSVSYGNMVACDNATCPYEWFHWSCVGVKQEPAGKWYCPDCRKQR</sequence>
<keyword evidence="10" id="KW-0469">Meiosis</keyword>
<keyword evidence="11" id="KW-0131">Cell cycle</keyword>
<dbReference type="AlphaFoldDB" id="A0AA39QTH6"/>
<dbReference type="Pfam" id="PF12998">
    <property type="entry name" value="ING"/>
    <property type="match status" value="1"/>
</dbReference>
<dbReference type="PROSITE" id="PS50016">
    <property type="entry name" value="ZF_PHD_2"/>
    <property type="match status" value="1"/>
</dbReference>
<evidence type="ECO:0000256" key="4">
    <source>
        <dbReference type="ARBA" id="ARBA00022763"/>
    </source>
</evidence>
<feature type="site" description="Histone H3K4me3 binding" evidence="13">
    <location>
        <position position="363"/>
    </location>
</feature>
<dbReference type="GO" id="GO:0006355">
    <property type="term" value="P:regulation of DNA-templated transcription"/>
    <property type="evidence" value="ECO:0007669"/>
    <property type="project" value="TreeGrafter"/>
</dbReference>
<feature type="compositionally biased region" description="Low complexity" evidence="17">
    <location>
        <begin position="251"/>
        <end position="266"/>
    </location>
</feature>
<evidence type="ECO:0000256" key="15">
    <source>
        <dbReference type="PROSITE-ProRule" id="PRU00146"/>
    </source>
</evidence>
<dbReference type="InterPro" id="IPR013083">
    <property type="entry name" value="Znf_RING/FYVE/PHD"/>
</dbReference>
<comment type="domain">
    <text evidence="16">The PHD-type zinc finger mediates the binding to H3K4me3.</text>
</comment>
<keyword evidence="3 14" id="KW-0479">Metal-binding</keyword>
<evidence type="ECO:0000256" key="6">
    <source>
        <dbReference type="ARBA" id="ARBA00022833"/>
    </source>
</evidence>
<dbReference type="GO" id="GO:0005634">
    <property type="term" value="C:nucleus"/>
    <property type="evidence" value="ECO:0007669"/>
    <property type="project" value="UniProtKB-SubCell"/>
</dbReference>
<keyword evidence="20" id="KW-1185">Reference proteome</keyword>
<evidence type="ECO:0000256" key="3">
    <source>
        <dbReference type="ARBA" id="ARBA00022723"/>
    </source>
</evidence>
<evidence type="ECO:0000256" key="12">
    <source>
        <dbReference type="ARBA" id="ARBA00037044"/>
    </source>
</evidence>
<evidence type="ECO:0000256" key="1">
    <source>
        <dbReference type="ARBA" id="ARBA00004123"/>
    </source>
</evidence>
<accession>A0AA39QTH6</accession>
<evidence type="ECO:0000256" key="10">
    <source>
        <dbReference type="ARBA" id="ARBA00023254"/>
    </source>
</evidence>
<evidence type="ECO:0000256" key="9">
    <source>
        <dbReference type="ARBA" id="ARBA00023242"/>
    </source>
</evidence>
<keyword evidence="5 15" id="KW-0863">Zinc-finger</keyword>
<evidence type="ECO:0000259" key="18">
    <source>
        <dbReference type="PROSITE" id="PS50016"/>
    </source>
</evidence>
<gene>
    <name evidence="19" type="ORF">JMJ35_008249</name>
</gene>
<dbReference type="InterPro" id="IPR019786">
    <property type="entry name" value="Zinc_finger_PHD-type_CS"/>
</dbReference>
<feature type="binding site" evidence="14">
    <location>
        <position position="365"/>
    </location>
    <ligand>
        <name>Zn(2+)</name>
        <dbReference type="ChEBI" id="CHEBI:29105"/>
        <label>1</label>
    </ligand>
</feature>
<evidence type="ECO:0000256" key="11">
    <source>
        <dbReference type="ARBA" id="ARBA00023306"/>
    </source>
</evidence>
<feature type="binding site" evidence="14">
    <location>
        <position position="368"/>
    </location>
    <ligand>
        <name>Zn(2+)</name>
        <dbReference type="ChEBI" id="CHEBI:29105"/>
        <label>1</label>
    </ligand>
</feature>
<dbReference type="InterPro" id="IPR001965">
    <property type="entry name" value="Znf_PHD"/>
</dbReference>
<dbReference type="InterPro" id="IPR011011">
    <property type="entry name" value="Znf_FYVE_PHD"/>
</dbReference>
<dbReference type="CDD" id="cd16858">
    <property type="entry name" value="ING_ING3_Yng2p"/>
    <property type="match status" value="1"/>
</dbReference>
<dbReference type="InterPro" id="IPR024610">
    <property type="entry name" value="ING_N_histone-binding"/>
</dbReference>
<name>A0AA39QTH6_9LECA</name>
<dbReference type="InterPro" id="IPR028651">
    <property type="entry name" value="ING_fam"/>
</dbReference>
<feature type="compositionally biased region" description="Polar residues" evidence="17">
    <location>
        <begin position="229"/>
        <end position="241"/>
    </location>
</feature>
<evidence type="ECO:0000256" key="13">
    <source>
        <dbReference type="PIRSR" id="PIRSR628651-50"/>
    </source>
</evidence>
<comment type="function">
    <text evidence="12">Component of the NuA4 histone acetyltransferase complex which is involved in transcriptional activation of selected genes principally by acetylation of nucleosomal histone H4 and H2A. The NuA4 complex is also involved in DNA repair. Involved in cell cycle progression and meiosis.</text>
</comment>
<dbReference type="Gene3D" id="6.10.140.1740">
    <property type="match status" value="1"/>
</dbReference>
<keyword evidence="7 16" id="KW-0156">Chromatin regulator</keyword>
<evidence type="ECO:0000256" key="16">
    <source>
        <dbReference type="RuleBase" id="RU361213"/>
    </source>
</evidence>
<feature type="compositionally biased region" description="Polar residues" evidence="17">
    <location>
        <begin position="282"/>
        <end position="291"/>
    </location>
</feature>
<evidence type="ECO:0000256" key="5">
    <source>
        <dbReference type="ARBA" id="ARBA00022771"/>
    </source>
</evidence>
<dbReference type="GO" id="GO:0008270">
    <property type="term" value="F:zinc ion binding"/>
    <property type="evidence" value="ECO:0007669"/>
    <property type="project" value="UniProtKB-KW"/>
</dbReference>
<feature type="site" description="Histone H3K4me3 binding" evidence="13">
    <location>
        <position position="355"/>
    </location>
</feature>
<dbReference type="EMBL" id="JAFEKC020000019">
    <property type="protein sequence ID" value="KAK0508878.1"/>
    <property type="molecule type" value="Genomic_DNA"/>
</dbReference>
<dbReference type="InterPro" id="IPR019787">
    <property type="entry name" value="Znf_PHD-finger"/>
</dbReference>
<evidence type="ECO:0000256" key="2">
    <source>
        <dbReference type="ARBA" id="ARBA00010210"/>
    </source>
</evidence>
<keyword evidence="8" id="KW-0234">DNA repair</keyword>
<dbReference type="SMART" id="SM01408">
    <property type="entry name" value="ING"/>
    <property type="match status" value="1"/>
</dbReference>
<dbReference type="GO" id="GO:0051321">
    <property type="term" value="P:meiotic cell cycle"/>
    <property type="evidence" value="ECO:0007669"/>
    <property type="project" value="UniProtKB-KW"/>
</dbReference>
<dbReference type="SMART" id="SM00249">
    <property type="entry name" value="PHD"/>
    <property type="match status" value="1"/>
</dbReference>
<keyword evidence="4" id="KW-0227">DNA damage</keyword>
<evidence type="ECO:0000256" key="17">
    <source>
        <dbReference type="SAM" id="MobiDB-lite"/>
    </source>
</evidence>
<comment type="subcellular location">
    <subcellularLocation>
        <location evidence="1 16">Nucleus</location>
    </subcellularLocation>
</comment>
<dbReference type="PANTHER" id="PTHR10333:SF100">
    <property type="entry name" value="CHROMATIN MODIFICATION-RELATED PROTEIN YNG2"/>
    <property type="match status" value="1"/>
</dbReference>
<organism evidence="19 20">
    <name type="scientific">Cladonia borealis</name>
    <dbReference type="NCBI Taxonomy" id="184061"/>
    <lineage>
        <taxon>Eukaryota</taxon>
        <taxon>Fungi</taxon>
        <taxon>Dikarya</taxon>
        <taxon>Ascomycota</taxon>
        <taxon>Pezizomycotina</taxon>
        <taxon>Lecanoromycetes</taxon>
        <taxon>OSLEUM clade</taxon>
        <taxon>Lecanoromycetidae</taxon>
        <taxon>Lecanorales</taxon>
        <taxon>Lecanorineae</taxon>
        <taxon>Cladoniaceae</taxon>
        <taxon>Cladonia</taxon>
    </lineage>
</organism>
<keyword evidence="6 14" id="KW-0862">Zinc</keyword>
<feature type="binding site" evidence="14">
    <location>
        <position position="341"/>
    </location>
    <ligand>
        <name>Zn(2+)</name>
        <dbReference type="ChEBI" id="CHEBI:29105"/>
        <label>1</label>
    </ligand>
</feature>
<feature type="binding site" evidence="14">
    <location>
        <position position="343"/>
    </location>
    <ligand>
        <name>Zn(2+)</name>
        <dbReference type="ChEBI" id="CHEBI:29105"/>
        <label>1</label>
    </ligand>
</feature>
<feature type="domain" description="PHD-type" evidence="18">
    <location>
        <begin position="338"/>
        <end position="387"/>
    </location>
</feature>
<feature type="site" description="Histone H3K4me3 binding" evidence="13">
    <location>
        <position position="351"/>
    </location>
</feature>
<comment type="caution">
    <text evidence="19">The sequence shown here is derived from an EMBL/GenBank/DDBJ whole genome shotgun (WGS) entry which is preliminary data.</text>
</comment>
<evidence type="ECO:0000256" key="14">
    <source>
        <dbReference type="PIRSR" id="PIRSR628651-51"/>
    </source>
</evidence>
<feature type="binding site" evidence="14">
    <location>
        <position position="359"/>
    </location>
    <ligand>
        <name>Zn(2+)</name>
        <dbReference type="ChEBI" id="CHEBI:29105"/>
        <label>2</label>
    </ligand>
</feature>
<dbReference type="Gene3D" id="3.30.40.10">
    <property type="entry name" value="Zinc/RING finger domain, C3HC4 (zinc finger)"/>
    <property type="match status" value="1"/>
</dbReference>
<dbReference type="Proteomes" id="UP001166286">
    <property type="component" value="Unassembled WGS sequence"/>
</dbReference>
<protein>
    <recommendedName>
        <fullName evidence="16">Chromatin modification-related protein</fullName>
    </recommendedName>
</protein>
<dbReference type="GO" id="GO:0006281">
    <property type="term" value="P:DNA repair"/>
    <property type="evidence" value="ECO:0007669"/>
    <property type="project" value="UniProtKB-KW"/>
</dbReference>
<feature type="site" description="Histone H3K4me3 binding" evidence="13">
    <location>
        <position position="340"/>
    </location>
</feature>
<dbReference type="SUPFAM" id="SSF57903">
    <property type="entry name" value="FYVE/PHD zinc finger"/>
    <property type="match status" value="1"/>
</dbReference>
<dbReference type="PROSITE" id="PS01359">
    <property type="entry name" value="ZF_PHD_1"/>
    <property type="match status" value="1"/>
</dbReference>
<comment type="similarity">
    <text evidence="2 16">Belongs to the ING family.</text>
</comment>